<comment type="caution">
    <text evidence="19">The sequence shown here is derived from an EMBL/GenBank/DDBJ whole genome shotgun (WGS) entry which is preliminary data.</text>
</comment>
<dbReference type="InterPro" id="IPR000254">
    <property type="entry name" value="CBD"/>
</dbReference>
<evidence type="ECO:0000313" key="19">
    <source>
        <dbReference type="EMBL" id="KAK8017832.1"/>
    </source>
</evidence>
<evidence type="ECO:0000256" key="14">
    <source>
        <dbReference type="ARBA" id="ARBA00045077"/>
    </source>
</evidence>
<evidence type="ECO:0000313" key="20">
    <source>
        <dbReference type="Proteomes" id="UP001444661"/>
    </source>
</evidence>
<dbReference type="InterPro" id="IPR049892">
    <property type="entry name" value="AA9"/>
</dbReference>
<evidence type="ECO:0000256" key="7">
    <source>
        <dbReference type="ARBA" id="ARBA00023002"/>
    </source>
</evidence>
<evidence type="ECO:0000256" key="6">
    <source>
        <dbReference type="ARBA" id="ARBA00023001"/>
    </source>
</evidence>
<evidence type="ECO:0000256" key="12">
    <source>
        <dbReference type="ARBA" id="ARBA00023326"/>
    </source>
</evidence>
<evidence type="ECO:0000256" key="8">
    <source>
        <dbReference type="ARBA" id="ARBA00023008"/>
    </source>
</evidence>
<evidence type="ECO:0000256" key="16">
    <source>
        <dbReference type="SAM" id="MobiDB-lite"/>
    </source>
</evidence>
<dbReference type="Pfam" id="PF00734">
    <property type="entry name" value="CBM_1"/>
    <property type="match status" value="1"/>
</dbReference>
<dbReference type="EC" id="1.14.99.56" evidence="15"/>
<keyword evidence="9" id="KW-0503">Monooxygenase</keyword>
<protein>
    <recommendedName>
        <fullName evidence="15">lytic cellulose monooxygenase (C4-dehydrogenating)</fullName>
        <ecNumber evidence="15">1.14.99.56</ecNumber>
    </recommendedName>
</protein>
<comment type="similarity">
    <text evidence="13">Belongs to the polysaccharide monooxygenase AA9 family.</text>
</comment>
<dbReference type="Proteomes" id="UP001444661">
    <property type="component" value="Unassembled WGS sequence"/>
</dbReference>
<comment type="subcellular location">
    <subcellularLocation>
        <location evidence="2">Secreted</location>
    </subcellularLocation>
</comment>
<feature type="chain" id="PRO_5045792825" description="lytic cellulose monooxygenase (C4-dehydrogenating)" evidence="17">
    <location>
        <begin position="19"/>
        <end position="332"/>
    </location>
</feature>
<dbReference type="SMART" id="SM00236">
    <property type="entry name" value="fCBD"/>
    <property type="match status" value="1"/>
</dbReference>
<evidence type="ECO:0000256" key="2">
    <source>
        <dbReference type="ARBA" id="ARBA00004613"/>
    </source>
</evidence>
<keyword evidence="6" id="KW-0136">Cellulose degradation</keyword>
<evidence type="ECO:0000256" key="13">
    <source>
        <dbReference type="ARBA" id="ARBA00044502"/>
    </source>
</evidence>
<comment type="catalytic activity">
    <reaction evidence="14">
        <text>[(1-&gt;4)-beta-D-glucosyl]n+m + reduced acceptor + O2 = 4-dehydro-beta-D-glucosyl-[(1-&gt;4)-beta-D-glucosyl]n-1 + [(1-&gt;4)-beta-D-glucosyl]m + acceptor + H2O.</text>
        <dbReference type="EC" id="1.14.99.56"/>
    </reaction>
</comment>
<dbReference type="PROSITE" id="PS00562">
    <property type="entry name" value="CBM1_1"/>
    <property type="match status" value="1"/>
</dbReference>
<proteinExistence type="inferred from homology"/>
<keyword evidence="20" id="KW-1185">Reference proteome</keyword>
<dbReference type="InterPro" id="IPR035971">
    <property type="entry name" value="CBD_sf"/>
</dbReference>
<dbReference type="SUPFAM" id="SSF57180">
    <property type="entry name" value="Cellulose-binding domain"/>
    <property type="match status" value="1"/>
</dbReference>
<keyword evidence="5 17" id="KW-0732">Signal</keyword>
<dbReference type="CDD" id="cd21175">
    <property type="entry name" value="LPMO_AA9"/>
    <property type="match status" value="1"/>
</dbReference>
<evidence type="ECO:0000256" key="4">
    <source>
        <dbReference type="ARBA" id="ARBA00022723"/>
    </source>
</evidence>
<dbReference type="PROSITE" id="PS51164">
    <property type="entry name" value="CBM1_2"/>
    <property type="match status" value="1"/>
</dbReference>
<feature type="domain" description="CBM1" evidence="18">
    <location>
        <begin position="297"/>
        <end position="332"/>
    </location>
</feature>
<keyword evidence="10" id="KW-1015">Disulfide bond</keyword>
<comment type="cofactor">
    <cofactor evidence="1">
        <name>Cu(2+)</name>
        <dbReference type="ChEBI" id="CHEBI:29036"/>
    </cofactor>
</comment>
<evidence type="ECO:0000256" key="17">
    <source>
        <dbReference type="SAM" id="SignalP"/>
    </source>
</evidence>
<dbReference type="Gene3D" id="2.70.50.70">
    <property type="match status" value="1"/>
</dbReference>
<evidence type="ECO:0000256" key="3">
    <source>
        <dbReference type="ARBA" id="ARBA00022525"/>
    </source>
</evidence>
<keyword evidence="7" id="KW-0560">Oxidoreductase</keyword>
<keyword evidence="8" id="KW-0186">Copper</keyword>
<feature type="compositionally biased region" description="Gly residues" evidence="16">
    <location>
        <begin position="279"/>
        <end position="289"/>
    </location>
</feature>
<keyword evidence="4" id="KW-0479">Metal-binding</keyword>
<keyword evidence="12" id="KW-0624">Polysaccharide degradation</keyword>
<feature type="compositionally biased region" description="Polar residues" evidence="16">
    <location>
        <begin position="267"/>
        <end position="278"/>
    </location>
</feature>
<keyword evidence="3" id="KW-0964">Secreted</keyword>
<dbReference type="Pfam" id="PF03443">
    <property type="entry name" value="AA9"/>
    <property type="match status" value="1"/>
</dbReference>
<dbReference type="InterPro" id="IPR005103">
    <property type="entry name" value="AA9_LPMO"/>
</dbReference>
<evidence type="ECO:0000256" key="1">
    <source>
        <dbReference type="ARBA" id="ARBA00001973"/>
    </source>
</evidence>
<reference evidence="19 20" key="1">
    <citation type="submission" date="2023-01" db="EMBL/GenBank/DDBJ databases">
        <title>Analysis of 21 Apiospora genomes using comparative genomics revels a genus with tremendous synthesis potential of carbohydrate active enzymes and secondary metabolites.</title>
        <authorList>
            <person name="Sorensen T."/>
        </authorList>
    </citation>
    <scope>NUCLEOTIDE SEQUENCE [LARGE SCALE GENOMIC DNA]</scope>
    <source>
        <strain evidence="19 20">CBS 33761</strain>
    </source>
</reference>
<evidence type="ECO:0000256" key="11">
    <source>
        <dbReference type="ARBA" id="ARBA00023277"/>
    </source>
</evidence>
<keyword evidence="11" id="KW-0119">Carbohydrate metabolism</keyword>
<evidence type="ECO:0000256" key="5">
    <source>
        <dbReference type="ARBA" id="ARBA00022729"/>
    </source>
</evidence>
<dbReference type="PANTHER" id="PTHR33353">
    <property type="entry name" value="PUTATIVE (AFU_ORTHOLOGUE AFUA_1G12560)-RELATED"/>
    <property type="match status" value="1"/>
</dbReference>
<sequence length="332" mass="33168">MRSTFALVAALAVREVASHATFQDLWVNGVDYGAQCARLPLSNSPVTDVSSNNIRCNANSGAVAKKCPVKAGDTVTVEIHQQPGDRNCNAEAIGGAHYGPVQVYMSKVSDASSADGSAGWFKIFADTWAKGSGGSGDDDNWGTKDINTCCGRMDVPIPKDIANGDYLLRAEALALHTAGSSGQAQFYMTCFQLTVSGGGSAAPATVNFPGAYKASDPGILVNIHAAMSGYTAPGPAVYSGGSTRKAGGACAGCESTCKPGSGPAGTLTASPQPSQTTSPGGGNGGGNGGGSGGGSGCSVQAYGQCGGNGYTGCTKCASGTCKALNDYYSQCS</sequence>
<dbReference type="PANTHER" id="PTHR33353:SF9">
    <property type="entry name" value="ENDOGLUCANASE II"/>
    <property type="match status" value="1"/>
</dbReference>
<evidence type="ECO:0000256" key="9">
    <source>
        <dbReference type="ARBA" id="ARBA00023033"/>
    </source>
</evidence>
<organism evidence="19 20">
    <name type="scientific">Apiospora rasikravindrae</name>
    <dbReference type="NCBI Taxonomy" id="990691"/>
    <lineage>
        <taxon>Eukaryota</taxon>
        <taxon>Fungi</taxon>
        <taxon>Dikarya</taxon>
        <taxon>Ascomycota</taxon>
        <taxon>Pezizomycotina</taxon>
        <taxon>Sordariomycetes</taxon>
        <taxon>Xylariomycetidae</taxon>
        <taxon>Amphisphaeriales</taxon>
        <taxon>Apiosporaceae</taxon>
        <taxon>Apiospora</taxon>
    </lineage>
</organism>
<evidence type="ECO:0000256" key="15">
    <source>
        <dbReference type="ARBA" id="ARBA00047174"/>
    </source>
</evidence>
<evidence type="ECO:0000256" key="10">
    <source>
        <dbReference type="ARBA" id="ARBA00023157"/>
    </source>
</evidence>
<feature type="region of interest" description="Disordered" evidence="16">
    <location>
        <begin position="264"/>
        <end position="289"/>
    </location>
</feature>
<dbReference type="EMBL" id="JAQQWK010000013">
    <property type="protein sequence ID" value="KAK8017832.1"/>
    <property type="molecule type" value="Genomic_DNA"/>
</dbReference>
<evidence type="ECO:0000259" key="18">
    <source>
        <dbReference type="PROSITE" id="PS51164"/>
    </source>
</evidence>
<name>A0ABR1RSG3_9PEZI</name>
<gene>
    <name evidence="19" type="ORF">PG993_014158</name>
</gene>
<accession>A0ABR1RSG3</accession>
<feature type="signal peptide" evidence="17">
    <location>
        <begin position="1"/>
        <end position="18"/>
    </location>
</feature>